<dbReference type="Pfam" id="PF25313">
    <property type="entry name" value="BRWD_AD"/>
    <property type="match status" value="1"/>
</dbReference>
<dbReference type="GO" id="GO:0008360">
    <property type="term" value="P:regulation of cell shape"/>
    <property type="evidence" value="ECO:0007669"/>
    <property type="project" value="TreeGrafter"/>
</dbReference>
<accession>A0A098VTT9</accession>
<dbReference type="EMBL" id="JMKJ01000067">
    <property type="protein sequence ID" value="KGG52533.1"/>
    <property type="molecule type" value="Genomic_DNA"/>
</dbReference>
<dbReference type="GeneID" id="25258584"/>
<feature type="compositionally biased region" description="Polar residues" evidence="3">
    <location>
        <begin position="605"/>
        <end position="614"/>
    </location>
</feature>
<dbReference type="InterPro" id="IPR057451">
    <property type="entry name" value="BRWD/PHIP_AD"/>
</dbReference>
<dbReference type="PANTHER" id="PTHR16266">
    <property type="entry name" value="WD REPEAT DOMAIN 9"/>
    <property type="match status" value="1"/>
</dbReference>
<dbReference type="RefSeq" id="XP_013238969.1">
    <property type="nucleotide sequence ID" value="XM_013383515.1"/>
</dbReference>
<dbReference type="PROSITE" id="PS50014">
    <property type="entry name" value="BROMODOMAIN_2"/>
    <property type="match status" value="1"/>
</dbReference>
<dbReference type="VEuPathDB" id="MicrosporidiaDB:DI09_160p40"/>
<dbReference type="InterPro" id="IPR052060">
    <property type="entry name" value="Bromo_WD_repeat"/>
</dbReference>
<keyword evidence="1 2" id="KW-0103">Bromodomain</keyword>
<dbReference type="PRINTS" id="PR00503">
    <property type="entry name" value="BROMODOMAIN"/>
</dbReference>
<gene>
    <name evidence="5" type="ORF">DI09_160p40</name>
</gene>
<evidence type="ECO:0000259" key="4">
    <source>
        <dbReference type="PROSITE" id="PS50014"/>
    </source>
</evidence>
<evidence type="ECO:0000256" key="2">
    <source>
        <dbReference type="PROSITE-ProRule" id="PRU00035"/>
    </source>
</evidence>
<name>A0A098VTT9_9MICR</name>
<dbReference type="Proteomes" id="UP000029725">
    <property type="component" value="Unassembled WGS sequence"/>
</dbReference>
<dbReference type="PANTHER" id="PTHR16266:SF17">
    <property type="entry name" value="BRWD3"/>
    <property type="match status" value="1"/>
</dbReference>
<feature type="region of interest" description="Disordered" evidence="3">
    <location>
        <begin position="146"/>
        <end position="195"/>
    </location>
</feature>
<feature type="compositionally biased region" description="Basic residues" evidence="3">
    <location>
        <begin position="181"/>
        <end position="192"/>
    </location>
</feature>
<sequence length="681" mass="77230">MLDQDQVTREISEVLLISKIELEQAAMQTSYALYSPLTLNKKRRQKKKDTVFYGSDDESERIQRQEYIEWITHVDSSDELFEEFQEPGTSSSEPSDHEDISLPHTPNQQAGRGERRHSSRLSYASTEDEVDASLVRVATRRSRILPIDMDDSDEQDQASSVFGSDNEIDSPHRPRPLSSPNKRKKATKKIRSKNVGEIEEEEEEIGDTVAYFPQGHELFIRTAKSSPAYADLVHQFEPLLPYVGNSFSSVVALKIESIQCYTNIVHWVQLDCVVLNDENASLVGQSIYVQYFDLNVPDFIILWESYESSIESYGSTHVNDEIKVVFSETEIHPATVASISYSADPRWPFSPWQAYSIVWKDANGADANGFEAQEQPLLDRCSIWESLDAERKCTDELSATDRKRLCEFFESLKSSSFAKPFLTLVSLDMFPSYSSIVPYPMSLNLIIDRLDGNFYRRIEALKWDCNLILSNAMLFNEDSSDIIKKASILHEKLIAFIDEHVKPTKKISDRALEARFARYRFKEQTLTFGSNLVATSKLTSPRRSDRLTKPDVVQCVSKRPLHSSANSSSAKPDQDKFVIVPRRSIRIFSLGTADVGAGKPLGDEPNNNRLSSSKDLPFSSAPPPPGKKFSASQERDFRRTSSRLSESLSKSRIGVEDFSINSSDVEERAFRPRQRTSRKAI</sequence>
<dbReference type="InterPro" id="IPR036427">
    <property type="entry name" value="Bromodomain-like_sf"/>
</dbReference>
<proteinExistence type="predicted"/>
<dbReference type="GO" id="GO:0006357">
    <property type="term" value="P:regulation of transcription by RNA polymerase II"/>
    <property type="evidence" value="ECO:0007669"/>
    <property type="project" value="TreeGrafter"/>
</dbReference>
<dbReference type="GO" id="GO:0006325">
    <property type="term" value="P:chromatin organization"/>
    <property type="evidence" value="ECO:0007669"/>
    <property type="project" value="UniProtKB-ARBA"/>
</dbReference>
<dbReference type="OrthoDB" id="538223at2759"/>
<dbReference type="HOGENOM" id="CLU_403878_0_0_1"/>
<evidence type="ECO:0000313" key="5">
    <source>
        <dbReference type="EMBL" id="KGG52533.1"/>
    </source>
</evidence>
<dbReference type="Pfam" id="PF00439">
    <property type="entry name" value="Bromodomain"/>
    <property type="match status" value="1"/>
</dbReference>
<dbReference type="GO" id="GO:0005634">
    <property type="term" value="C:nucleus"/>
    <property type="evidence" value="ECO:0007669"/>
    <property type="project" value="TreeGrafter"/>
</dbReference>
<feature type="compositionally biased region" description="Low complexity" evidence="3">
    <location>
        <begin position="642"/>
        <end position="651"/>
    </location>
</feature>
<comment type="caution">
    <text evidence="5">The sequence shown here is derived from an EMBL/GenBank/DDBJ whole genome shotgun (WGS) entry which is preliminary data.</text>
</comment>
<keyword evidence="6" id="KW-1185">Reference proteome</keyword>
<reference evidence="5 6" key="1">
    <citation type="submission" date="2014-04" db="EMBL/GenBank/DDBJ databases">
        <title>A new species of microsporidia sheds light on the evolution of extreme parasitism.</title>
        <authorList>
            <person name="Haag K.L."/>
            <person name="James T.Y."/>
            <person name="Larsson R."/>
            <person name="Schaer T.M."/>
            <person name="Refardt D."/>
            <person name="Pombert J.-F."/>
            <person name="Ebert D."/>
        </authorList>
    </citation>
    <scope>NUCLEOTIDE SEQUENCE [LARGE SCALE GENOMIC DNA]</scope>
    <source>
        <strain evidence="5 6">UGP3</strain>
        <tissue evidence="5">Spores</tissue>
    </source>
</reference>
<evidence type="ECO:0000256" key="3">
    <source>
        <dbReference type="SAM" id="MobiDB-lite"/>
    </source>
</evidence>
<evidence type="ECO:0000256" key="1">
    <source>
        <dbReference type="ARBA" id="ARBA00023117"/>
    </source>
</evidence>
<dbReference type="InterPro" id="IPR001487">
    <property type="entry name" value="Bromodomain"/>
</dbReference>
<dbReference type="AlphaFoldDB" id="A0A098VTT9"/>
<organism evidence="5 6">
    <name type="scientific">Mitosporidium daphniae</name>
    <dbReference type="NCBI Taxonomy" id="1485682"/>
    <lineage>
        <taxon>Eukaryota</taxon>
        <taxon>Fungi</taxon>
        <taxon>Fungi incertae sedis</taxon>
        <taxon>Microsporidia</taxon>
        <taxon>Mitosporidium</taxon>
    </lineage>
</organism>
<feature type="region of interest" description="Disordered" evidence="3">
    <location>
        <begin position="596"/>
        <end position="651"/>
    </location>
</feature>
<feature type="region of interest" description="Disordered" evidence="3">
    <location>
        <begin position="82"/>
        <end position="131"/>
    </location>
</feature>
<dbReference type="Gene3D" id="1.20.920.10">
    <property type="entry name" value="Bromodomain-like"/>
    <property type="match status" value="1"/>
</dbReference>
<dbReference type="SMART" id="SM00297">
    <property type="entry name" value="BROMO"/>
    <property type="match status" value="1"/>
</dbReference>
<evidence type="ECO:0000313" key="6">
    <source>
        <dbReference type="Proteomes" id="UP000029725"/>
    </source>
</evidence>
<dbReference type="GO" id="GO:0007010">
    <property type="term" value="P:cytoskeleton organization"/>
    <property type="evidence" value="ECO:0007669"/>
    <property type="project" value="TreeGrafter"/>
</dbReference>
<dbReference type="SUPFAM" id="SSF47370">
    <property type="entry name" value="Bromodomain"/>
    <property type="match status" value="1"/>
</dbReference>
<feature type="domain" description="Bromo" evidence="4">
    <location>
        <begin position="413"/>
        <end position="483"/>
    </location>
</feature>
<protein>
    <submittedName>
        <fullName evidence="5">Bromodomain and WD repeat-containing protein 3</fullName>
    </submittedName>
</protein>